<keyword evidence="4" id="KW-1185">Reference proteome</keyword>
<feature type="region of interest" description="Disordered" evidence="1">
    <location>
        <begin position="392"/>
        <end position="419"/>
    </location>
</feature>
<evidence type="ECO:0000256" key="1">
    <source>
        <dbReference type="SAM" id="MobiDB-lite"/>
    </source>
</evidence>
<accession>A0AAN8IAU3</accession>
<reference evidence="3 4" key="1">
    <citation type="submission" date="2022-12" db="EMBL/GenBank/DDBJ databases">
        <title>Genomic features and morphological characterization of a novel Knufia sp. strain isolated from spacecraft assembly facility.</title>
        <authorList>
            <person name="Teixeira M."/>
            <person name="Chander A.M."/>
            <person name="Stajich J.E."/>
            <person name="Venkateswaran K."/>
        </authorList>
    </citation>
    <scope>NUCLEOTIDE SEQUENCE [LARGE SCALE GENOMIC DNA]</scope>
    <source>
        <strain evidence="3 4">FJI-L2-BK-P2</strain>
    </source>
</reference>
<evidence type="ECO:0000256" key="2">
    <source>
        <dbReference type="SAM" id="Phobius"/>
    </source>
</evidence>
<proteinExistence type="predicted"/>
<gene>
    <name evidence="3" type="ORF">OHC33_002603</name>
</gene>
<evidence type="ECO:0000313" key="4">
    <source>
        <dbReference type="Proteomes" id="UP001316803"/>
    </source>
</evidence>
<protein>
    <submittedName>
        <fullName evidence="3">Uncharacterized protein</fullName>
    </submittedName>
</protein>
<name>A0AAN8IAU3_9EURO</name>
<feature type="transmembrane region" description="Helical" evidence="2">
    <location>
        <begin position="35"/>
        <end position="58"/>
    </location>
</feature>
<organism evidence="3 4">
    <name type="scientific">Knufia fluminis</name>
    <dbReference type="NCBI Taxonomy" id="191047"/>
    <lineage>
        <taxon>Eukaryota</taxon>
        <taxon>Fungi</taxon>
        <taxon>Dikarya</taxon>
        <taxon>Ascomycota</taxon>
        <taxon>Pezizomycotina</taxon>
        <taxon>Eurotiomycetes</taxon>
        <taxon>Chaetothyriomycetidae</taxon>
        <taxon>Chaetothyriales</taxon>
        <taxon>Trichomeriaceae</taxon>
        <taxon>Knufia</taxon>
    </lineage>
</organism>
<sequence>MYDNKFHSRRRASRPRRAIDRYLHSISKQWTIRNITITAALIVLVVFSVLVPLLNLAFAPSWLSWVGTHPNTFGQPLTSQTRAKHIPPRRCQTLDFITHQDTPSTNDHITNTSTPLYHAFPPIHLDSSPLSLYRRRDTLDTFANYTYRHHPQCTLSSLDLHTPFSPLCPDRPSFLRAFSNGGRIGFDAPFMPRACDMRWYTTPETCDILSRFEKVVVVGDSMMRHVVGALNVLLREDLGYGAVTGWNFGEEEMEQCFCMHQMDVRACSVQGVYRTGDVLAHDPGSFACEKATRRRKIKGEDGKTTTVVEMTSPVNLIIELMLKFPHDPSEIERFKGLLPVKRPERPIAFVFGHGLWNDLDLQATVNWLGGVLEAMYEAAPYLRVENLPREGVSQTNADADSSTPPAPAAHGEGKSKEKKHTKPMAHILFITPNAAGPLKPDQWIQSQGDKALQIFEKSMHNLIHREGEMFYGKGIEHMGTWNMSVQMDKWDGVHLDLKGNLIKAMGVMNWLGGIETELWVEQ</sequence>
<keyword evidence="2" id="KW-0812">Transmembrane</keyword>
<keyword evidence="2" id="KW-1133">Transmembrane helix</keyword>
<evidence type="ECO:0000313" key="3">
    <source>
        <dbReference type="EMBL" id="KAK5956030.1"/>
    </source>
</evidence>
<dbReference type="Proteomes" id="UP001316803">
    <property type="component" value="Unassembled WGS sequence"/>
</dbReference>
<dbReference type="AlphaFoldDB" id="A0AAN8IAU3"/>
<comment type="caution">
    <text evidence="3">The sequence shown here is derived from an EMBL/GenBank/DDBJ whole genome shotgun (WGS) entry which is preliminary data.</text>
</comment>
<keyword evidence="2" id="KW-0472">Membrane</keyword>
<dbReference type="EMBL" id="JAKLMC020000005">
    <property type="protein sequence ID" value="KAK5956030.1"/>
    <property type="molecule type" value="Genomic_DNA"/>
</dbReference>